<name>X1E9U7_9ZZZZ</name>
<feature type="non-terminal residue" evidence="2">
    <location>
        <position position="95"/>
    </location>
</feature>
<dbReference type="Gene3D" id="3.40.50.2000">
    <property type="entry name" value="Glycogen Phosphorylase B"/>
    <property type="match status" value="1"/>
</dbReference>
<sequence>MSINLFNYIRDCFNQNVKIFKPNNDGEYLRKKYNIPKENIVLFTGRMSSEKNLDILIKAIPYVVEKIDAHFLFCGSGSGYKQKMKNLTETLKVSD</sequence>
<feature type="domain" description="Glycosyl transferase family 1" evidence="1">
    <location>
        <begin position="29"/>
        <end position="94"/>
    </location>
</feature>
<evidence type="ECO:0000259" key="1">
    <source>
        <dbReference type="Pfam" id="PF00534"/>
    </source>
</evidence>
<dbReference type="SUPFAM" id="SSF53756">
    <property type="entry name" value="UDP-Glycosyltransferase/glycogen phosphorylase"/>
    <property type="match status" value="1"/>
</dbReference>
<dbReference type="EMBL" id="BART01039437">
    <property type="protein sequence ID" value="GAH13929.1"/>
    <property type="molecule type" value="Genomic_DNA"/>
</dbReference>
<comment type="caution">
    <text evidence="2">The sequence shown here is derived from an EMBL/GenBank/DDBJ whole genome shotgun (WGS) entry which is preliminary data.</text>
</comment>
<dbReference type="AlphaFoldDB" id="X1E9U7"/>
<organism evidence="2">
    <name type="scientific">marine sediment metagenome</name>
    <dbReference type="NCBI Taxonomy" id="412755"/>
    <lineage>
        <taxon>unclassified sequences</taxon>
        <taxon>metagenomes</taxon>
        <taxon>ecological metagenomes</taxon>
    </lineage>
</organism>
<accession>X1E9U7</accession>
<dbReference type="Pfam" id="PF00534">
    <property type="entry name" value="Glycos_transf_1"/>
    <property type="match status" value="1"/>
</dbReference>
<evidence type="ECO:0000313" key="2">
    <source>
        <dbReference type="EMBL" id="GAH13929.1"/>
    </source>
</evidence>
<gene>
    <name evidence="2" type="ORF">S01H4_64815</name>
</gene>
<proteinExistence type="predicted"/>
<reference evidence="2" key="1">
    <citation type="journal article" date="2014" name="Front. Microbiol.">
        <title>High frequency of phylogenetically diverse reductive dehalogenase-homologous genes in deep subseafloor sedimentary metagenomes.</title>
        <authorList>
            <person name="Kawai M."/>
            <person name="Futagami T."/>
            <person name="Toyoda A."/>
            <person name="Takaki Y."/>
            <person name="Nishi S."/>
            <person name="Hori S."/>
            <person name="Arai W."/>
            <person name="Tsubouchi T."/>
            <person name="Morono Y."/>
            <person name="Uchiyama I."/>
            <person name="Ito T."/>
            <person name="Fujiyama A."/>
            <person name="Inagaki F."/>
            <person name="Takami H."/>
        </authorList>
    </citation>
    <scope>NUCLEOTIDE SEQUENCE</scope>
    <source>
        <strain evidence="2">Expedition CK06-06</strain>
    </source>
</reference>
<dbReference type="InterPro" id="IPR001296">
    <property type="entry name" value="Glyco_trans_1"/>
</dbReference>
<dbReference type="GO" id="GO:0016757">
    <property type="term" value="F:glycosyltransferase activity"/>
    <property type="evidence" value="ECO:0007669"/>
    <property type="project" value="InterPro"/>
</dbReference>
<protein>
    <recommendedName>
        <fullName evidence="1">Glycosyl transferase family 1 domain-containing protein</fullName>
    </recommendedName>
</protein>